<evidence type="ECO:0000313" key="3">
    <source>
        <dbReference type="Proteomes" id="UP001589769"/>
    </source>
</evidence>
<accession>A0ABV6HW63</accession>
<dbReference type="EMBL" id="JBHLWA010000028">
    <property type="protein sequence ID" value="MFC0323116.1"/>
    <property type="molecule type" value="Genomic_DNA"/>
</dbReference>
<dbReference type="PANTHER" id="PTHR34980">
    <property type="entry name" value="INNER MEMBRANE PROTEIN-RELATED-RELATED"/>
    <property type="match status" value="1"/>
</dbReference>
<dbReference type="Proteomes" id="UP001589769">
    <property type="component" value="Unassembled WGS sequence"/>
</dbReference>
<feature type="transmembrane region" description="Helical" evidence="1">
    <location>
        <begin position="23"/>
        <end position="47"/>
    </location>
</feature>
<keyword evidence="1" id="KW-0812">Transmembrane</keyword>
<sequence length="131" mass="15151">MNWYLSVVRKYAVFTGRARRKEFWIFMLLYTISSMILEQIDISIGFYHAEYGGVLSGVYGLALFIPSIAVGTRRLHDINRSGWWQLLWFIPIIGWIILIIFFSLNGTKGNNRFGEDPKVVKQSDVSTKLIV</sequence>
<feature type="transmembrane region" description="Helical" evidence="1">
    <location>
        <begin position="83"/>
        <end position="104"/>
    </location>
</feature>
<organism evidence="2 3">
    <name type="scientific">Gallibacterium melopsittaci</name>
    <dbReference type="NCBI Taxonomy" id="516063"/>
    <lineage>
        <taxon>Bacteria</taxon>
        <taxon>Pseudomonadati</taxon>
        <taxon>Pseudomonadota</taxon>
        <taxon>Gammaproteobacteria</taxon>
        <taxon>Pasteurellales</taxon>
        <taxon>Pasteurellaceae</taxon>
        <taxon>Gallibacterium</taxon>
    </lineage>
</organism>
<proteinExistence type="predicted"/>
<evidence type="ECO:0000313" key="2">
    <source>
        <dbReference type="EMBL" id="MFC0323116.1"/>
    </source>
</evidence>
<dbReference type="RefSeq" id="WP_382374425.1">
    <property type="nucleotide sequence ID" value="NZ_JBHLWA010000028.1"/>
</dbReference>
<gene>
    <name evidence="2" type="ORF">ACFFHT_06025</name>
</gene>
<keyword evidence="3" id="KW-1185">Reference proteome</keyword>
<dbReference type="Pfam" id="PF05656">
    <property type="entry name" value="DUF805"/>
    <property type="match status" value="1"/>
</dbReference>
<reference evidence="2 3" key="1">
    <citation type="submission" date="2024-09" db="EMBL/GenBank/DDBJ databases">
        <authorList>
            <person name="Sun Q."/>
            <person name="Mori K."/>
        </authorList>
    </citation>
    <scope>NUCLEOTIDE SEQUENCE [LARGE SCALE GENOMIC DNA]</scope>
    <source>
        <strain evidence="2 3">CCM 7538</strain>
    </source>
</reference>
<protein>
    <submittedName>
        <fullName evidence="2">DUF805 domain-containing protein</fullName>
    </submittedName>
</protein>
<evidence type="ECO:0000256" key="1">
    <source>
        <dbReference type="SAM" id="Phobius"/>
    </source>
</evidence>
<keyword evidence="1" id="KW-1133">Transmembrane helix</keyword>
<comment type="caution">
    <text evidence="2">The sequence shown here is derived from an EMBL/GenBank/DDBJ whole genome shotgun (WGS) entry which is preliminary data.</text>
</comment>
<dbReference type="PANTHER" id="PTHR34980:SF2">
    <property type="entry name" value="INNER MEMBRANE PROTEIN YHAH-RELATED"/>
    <property type="match status" value="1"/>
</dbReference>
<keyword evidence="1" id="KW-0472">Membrane</keyword>
<feature type="transmembrane region" description="Helical" evidence="1">
    <location>
        <begin position="53"/>
        <end position="71"/>
    </location>
</feature>
<name>A0ABV6HW63_9PAST</name>
<dbReference type="InterPro" id="IPR008523">
    <property type="entry name" value="DUF805"/>
</dbReference>